<proteinExistence type="predicted"/>
<keyword evidence="1" id="KW-0175">Coiled coil</keyword>
<dbReference type="Proteomes" id="UP001201262">
    <property type="component" value="Unassembled WGS sequence"/>
</dbReference>
<feature type="compositionally biased region" description="Polar residues" evidence="2">
    <location>
        <begin position="566"/>
        <end position="578"/>
    </location>
</feature>
<evidence type="ECO:0000313" key="4">
    <source>
        <dbReference type="Proteomes" id="UP001201262"/>
    </source>
</evidence>
<sequence length="578" mass="66307">MPNKREKQQAEERNQRRKEKRAKRHGSSSSGDNESEQDNSSHSARNNGVAKNGPPVDQARSLGLDDIKTSKLLTLSDTFQNLSDFVGVLQFLNLSAANAADVFRPEIELRAENERLQQTVNQIINAVETQQLQDLRQKCHRLEKEIAGLDGIKQQTERERQELVMERKAILIERQEMENEFKKRTESANKEFEKEMVRERNNWKANLASIEKSEKKTKDLNVQLKEESEKAKQTAQDLRVGNDTLMAETRRLISDLDKEKSRFCIQSHGIDYYQANFAELHQRLEELVFDCITGPMNDDQILAVEATSLEEQEFFKFVPTRNITVAQYLWRRGTQAFISSQLYSHIWQSFPCDHMGEFADPSSLKFAFDTMSRKYAQINPEREGIWRNMTHEILDGLCIQLLDREQPQRNLVSNTMKVLDPIIDPKKKDNFAMRLTEVISNATSLWSAVKTDSCRIVISTDPPNENKGGQKWRAASLKDIEMVTCLEDISIEHAHTLCLFPSITATEESGKDVVVYPGQALFADCVAFALGYHEKQETARELAQRERELRHSYRKSSVSSQSTFSIQNGSQISHRVSS</sequence>
<feature type="region of interest" description="Disordered" evidence="2">
    <location>
        <begin position="552"/>
        <end position="578"/>
    </location>
</feature>
<feature type="coiled-coil region" evidence="1">
    <location>
        <begin position="106"/>
        <end position="230"/>
    </location>
</feature>
<feature type="compositionally biased region" description="Basic residues" evidence="2">
    <location>
        <begin position="15"/>
        <end position="26"/>
    </location>
</feature>
<evidence type="ECO:0000313" key="3">
    <source>
        <dbReference type="EMBL" id="KAH8693697.1"/>
    </source>
</evidence>
<protein>
    <submittedName>
        <fullName evidence="3">Uncharacterized protein</fullName>
    </submittedName>
</protein>
<feature type="compositionally biased region" description="Polar residues" evidence="2">
    <location>
        <begin position="27"/>
        <end position="46"/>
    </location>
</feature>
<evidence type="ECO:0000256" key="2">
    <source>
        <dbReference type="SAM" id="MobiDB-lite"/>
    </source>
</evidence>
<feature type="compositionally biased region" description="Basic and acidic residues" evidence="2">
    <location>
        <begin position="1"/>
        <end position="14"/>
    </location>
</feature>
<accession>A0AAD4PVN1</accession>
<dbReference type="GeneID" id="70252496"/>
<feature type="compositionally biased region" description="Low complexity" evidence="2">
    <location>
        <begin position="556"/>
        <end position="565"/>
    </location>
</feature>
<comment type="caution">
    <text evidence="3">The sequence shown here is derived from an EMBL/GenBank/DDBJ whole genome shotgun (WGS) entry which is preliminary data.</text>
</comment>
<dbReference type="AlphaFoldDB" id="A0AAD4PVN1"/>
<name>A0AAD4PVN1_9EURO</name>
<keyword evidence="4" id="KW-1185">Reference proteome</keyword>
<gene>
    <name evidence="3" type="ORF">BGW36DRAFT_463357</name>
</gene>
<dbReference type="EMBL" id="JAJTJA010000009">
    <property type="protein sequence ID" value="KAH8693697.1"/>
    <property type="molecule type" value="Genomic_DNA"/>
</dbReference>
<dbReference type="RefSeq" id="XP_046069367.1">
    <property type="nucleotide sequence ID" value="XM_046222209.1"/>
</dbReference>
<organism evidence="3 4">
    <name type="scientific">Talaromyces proteolyticus</name>
    <dbReference type="NCBI Taxonomy" id="1131652"/>
    <lineage>
        <taxon>Eukaryota</taxon>
        <taxon>Fungi</taxon>
        <taxon>Dikarya</taxon>
        <taxon>Ascomycota</taxon>
        <taxon>Pezizomycotina</taxon>
        <taxon>Eurotiomycetes</taxon>
        <taxon>Eurotiomycetidae</taxon>
        <taxon>Eurotiales</taxon>
        <taxon>Trichocomaceae</taxon>
        <taxon>Talaromyces</taxon>
        <taxon>Talaromyces sect. Bacilispori</taxon>
    </lineage>
</organism>
<feature type="region of interest" description="Disordered" evidence="2">
    <location>
        <begin position="1"/>
        <end position="61"/>
    </location>
</feature>
<reference evidence="3" key="1">
    <citation type="submission" date="2021-12" db="EMBL/GenBank/DDBJ databases">
        <title>Convergent genome expansion in fungi linked to evolution of root-endophyte symbiosis.</title>
        <authorList>
            <consortium name="DOE Joint Genome Institute"/>
            <person name="Ke Y.-H."/>
            <person name="Bonito G."/>
            <person name="Liao H.-L."/>
            <person name="Looney B."/>
            <person name="Rojas-Flechas A."/>
            <person name="Nash J."/>
            <person name="Hameed K."/>
            <person name="Schadt C."/>
            <person name="Martin F."/>
            <person name="Crous P.W."/>
            <person name="Miettinen O."/>
            <person name="Magnuson J.K."/>
            <person name="Labbe J."/>
            <person name="Jacobson D."/>
            <person name="Doktycz M.J."/>
            <person name="Veneault-Fourrey C."/>
            <person name="Kuo A."/>
            <person name="Mondo S."/>
            <person name="Calhoun S."/>
            <person name="Riley R."/>
            <person name="Ohm R."/>
            <person name="LaButti K."/>
            <person name="Andreopoulos B."/>
            <person name="Pangilinan J."/>
            <person name="Nolan M."/>
            <person name="Tritt A."/>
            <person name="Clum A."/>
            <person name="Lipzen A."/>
            <person name="Daum C."/>
            <person name="Barry K."/>
            <person name="Grigoriev I.V."/>
            <person name="Vilgalys R."/>
        </authorList>
    </citation>
    <scope>NUCLEOTIDE SEQUENCE</scope>
    <source>
        <strain evidence="3">PMI_201</strain>
    </source>
</reference>
<evidence type="ECO:0000256" key="1">
    <source>
        <dbReference type="SAM" id="Coils"/>
    </source>
</evidence>